<dbReference type="Proteomes" id="UP000825701">
    <property type="component" value="Chromosome"/>
</dbReference>
<accession>A0A9E6RDV5</accession>
<sequence length="70" mass="7397">MSFVITHGPLGVEHEVGCESAVEALSIFRDLMQQGAVGVMLTVFEIGDEALALLQLLVEAEKGQISEPAA</sequence>
<dbReference type="AlphaFoldDB" id="A0A9E6RDV5"/>
<dbReference type="EMBL" id="CP081869">
    <property type="protein sequence ID" value="QZO02115.1"/>
    <property type="molecule type" value="Genomic_DNA"/>
</dbReference>
<reference evidence="1" key="1">
    <citation type="submission" date="2021-08" db="EMBL/GenBank/DDBJ databases">
        <authorList>
            <person name="Zhang H."/>
            <person name="Xu M."/>
            <person name="Yu Z."/>
            <person name="Yang L."/>
            <person name="Cai Y."/>
        </authorList>
    </citation>
    <scope>NUCLEOTIDE SEQUENCE</scope>
    <source>
        <strain evidence="1">CHL1</strain>
    </source>
</reference>
<dbReference type="RefSeq" id="WP_261405502.1">
    <property type="nucleotide sequence ID" value="NZ_CP081869.1"/>
</dbReference>
<protein>
    <submittedName>
        <fullName evidence="1">Uncharacterized protein</fullName>
    </submittedName>
</protein>
<evidence type="ECO:0000313" key="2">
    <source>
        <dbReference type="Proteomes" id="UP000825701"/>
    </source>
</evidence>
<evidence type="ECO:0000313" key="1">
    <source>
        <dbReference type="EMBL" id="QZO02115.1"/>
    </source>
</evidence>
<keyword evidence="2" id="KW-1185">Reference proteome</keyword>
<name>A0A9E6RDV5_9HYPH</name>
<organism evidence="1 2">
    <name type="scientific">Chenggangzhangella methanolivorans</name>
    <dbReference type="NCBI Taxonomy" id="1437009"/>
    <lineage>
        <taxon>Bacteria</taxon>
        <taxon>Pseudomonadati</taxon>
        <taxon>Pseudomonadota</taxon>
        <taxon>Alphaproteobacteria</taxon>
        <taxon>Hyphomicrobiales</taxon>
        <taxon>Methylopilaceae</taxon>
        <taxon>Chenggangzhangella</taxon>
    </lineage>
</organism>
<proteinExistence type="predicted"/>
<dbReference type="KEGG" id="cmet:K6K41_13095"/>
<gene>
    <name evidence="1" type="ORF">K6K41_13095</name>
</gene>